<comment type="caution">
    <text evidence="9">The sequence shown here is derived from an EMBL/GenBank/DDBJ whole genome shotgun (WGS) entry which is preliminary data.</text>
</comment>
<comment type="subcellular location">
    <subcellularLocation>
        <location evidence="1">Membrane</location>
        <topology evidence="1">Multi-pass membrane protein</topology>
    </subcellularLocation>
</comment>
<evidence type="ECO:0000256" key="7">
    <source>
        <dbReference type="SAM" id="Phobius"/>
    </source>
</evidence>
<dbReference type="EMBL" id="JBHSUA010000009">
    <property type="protein sequence ID" value="MFC6396396.1"/>
    <property type="molecule type" value="Genomic_DNA"/>
</dbReference>
<name>A0ABW1WZT8_9ACTN</name>
<dbReference type="PANTHER" id="PTHR31566:SF0">
    <property type="entry name" value="CYTOCHROME C BIOGENESIS PROTEIN CCS1, CHLOROPLASTIC"/>
    <property type="match status" value="1"/>
</dbReference>
<feature type="compositionally biased region" description="Low complexity" evidence="6">
    <location>
        <begin position="519"/>
        <end position="540"/>
    </location>
</feature>
<feature type="compositionally biased region" description="Polar residues" evidence="6">
    <location>
        <begin position="11"/>
        <end position="22"/>
    </location>
</feature>
<evidence type="ECO:0000256" key="6">
    <source>
        <dbReference type="SAM" id="MobiDB-lite"/>
    </source>
</evidence>
<feature type="transmembrane region" description="Helical" evidence="7">
    <location>
        <begin position="185"/>
        <end position="203"/>
    </location>
</feature>
<keyword evidence="3" id="KW-0201">Cytochrome c-type biogenesis</keyword>
<protein>
    <submittedName>
        <fullName evidence="9">Cytochrome c biogenesis protein ResB</fullName>
    </submittedName>
</protein>
<evidence type="ECO:0000256" key="2">
    <source>
        <dbReference type="ARBA" id="ARBA00022692"/>
    </source>
</evidence>
<sequence>MGDTDLMSKTPPASSKPGTSTPAMGVREFGRWIWTQLTSMRTALALLFLLALAAIPGSLVPQTSISAARVRTFRTDHPALDKLYTPLGMYSVYTSPWFSAIYLLLFVSLIGCIIPRIRVYARALRQPPPRIPSRLDRLPENRVTALVGDRQDAVANAEKWLRSKRFRVRTTAEGISAERGYLREFGNLVFHVSMVFMLLGIAWNNLYGFKGTAIIVEGQGFSNNITQYDEYKAGARVDTDALAPFTVKLKKFFVRFETGAVQTGAPRDFTAEVDVTADGTTTAETVRVNHPLTIDGNRVHLLSFGYAPHITVTDGNGDIAFSGPVVFLQQDGNFTSKGVIKVPDARPERLAFDAIFVPTSAGEGMPRSLFPDALNPVLYSNAWAGAPKTETGEPENVFVLDTTGMTQMTSGDDLLRFQLKTGQEYRLPDGKGTIALDGWSHWSRIQVSRSPGLPMAFGSLAVGVLGLCLSLFIRPRRLWLRVRDDADDNPRLEVGGLDRADARTGLSDDVDDLLASTRATNPTTTNPTATNPTATNPTNPIALTEQETP</sequence>
<evidence type="ECO:0000256" key="5">
    <source>
        <dbReference type="ARBA" id="ARBA00023136"/>
    </source>
</evidence>
<dbReference type="PANTHER" id="PTHR31566">
    <property type="entry name" value="CYTOCHROME C BIOGENESIS PROTEIN CCS1, CHLOROPLASTIC"/>
    <property type="match status" value="1"/>
</dbReference>
<feature type="transmembrane region" description="Helical" evidence="7">
    <location>
        <begin position="96"/>
        <end position="117"/>
    </location>
</feature>
<proteinExistence type="predicted"/>
<dbReference type="InterPro" id="IPR023494">
    <property type="entry name" value="Cyt_c_bgen_Ccs1/CcsB/ResB"/>
</dbReference>
<feature type="transmembrane region" description="Helical" evidence="7">
    <location>
        <begin position="453"/>
        <end position="473"/>
    </location>
</feature>
<keyword evidence="5 7" id="KW-0472">Membrane</keyword>
<dbReference type="Proteomes" id="UP001596266">
    <property type="component" value="Unassembled WGS sequence"/>
</dbReference>
<dbReference type="RefSeq" id="WP_386769141.1">
    <property type="nucleotide sequence ID" value="NZ_BAAAKI010000004.1"/>
</dbReference>
<feature type="region of interest" description="Disordered" evidence="6">
    <location>
        <begin position="1"/>
        <end position="22"/>
    </location>
</feature>
<keyword evidence="10" id="KW-1185">Reference proteome</keyword>
<feature type="domain" description="ResB-like" evidence="8">
    <location>
        <begin position="40"/>
        <end position="502"/>
    </location>
</feature>
<organism evidence="9 10">
    <name type="scientific">Luteococcus sanguinis</name>
    <dbReference type="NCBI Taxonomy" id="174038"/>
    <lineage>
        <taxon>Bacteria</taxon>
        <taxon>Bacillati</taxon>
        <taxon>Actinomycetota</taxon>
        <taxon>Actinomycetes</taxon>
        <taxon>Propionibacteriales</taxon>
        <taxon>Propionibacteriaceae</taxon>
        <taxon>Luteococcus</taxon>
    </lineage>
</organism>
<evidence type="ECO:0000313" key="10">
    <source>
        <dbReference type="Proteomes" id="UP001596266"/>
    </source>
</evidence>
<dbReference type="Pfam" id="PF05140">
    <property type="entry name" value="ResB"/>
    <property type="match status" value="1"/>
</dbReference>
<evidence type="ECO:0000256" key="1">
    <source>
        <dbReference type="ARBA" id="ARBA00004141"/>
    </source>
</evidence>
<keyword evidence="2 7" id="KW-0812">Transmembrane</keyword>
<keyword evidence="4 7" id="KW-1133">Transmembrane helix</keyword>
<dbReference type="InterPro" id="IPR007816">
    <property type="entry name" value="ResB-like_domain"/>
</dbReference>
<accession>A0ABW1WZT8</accession>
<reference evidence="10" key="1">
    <citation type="journal article" date="2019" name="Int. J. Syst. Evol. Microbiol.">
        <title>The Global Catalogue of Microorganisms (GCM) 10K type strain sequencing project: providing services to taxonomists for standard genome sequencing and annotation.</title>
        <authorList>
            <consortium name="The Broad Institute Genomics Platform"/>
            <consortium name="The Broad Institute Genome Sequencing Center for Infectious Disease"/>
            <person name="Wu L."/>
            <person name="Ma J."/>
        </authorList>
    </citation>
    <scope>NUCLEOTIDE SEQUENCE [LARGE SCALE GENOMIC DNA]</scope>
    <source>
        <strain evidence="10">CGMCC 1.15277</strain>
    </source>
</reference>
<evidence type="ECO:0000313" key="9">
    <source>
        <dbReference type="EMBL" id="MFC6396396.1"/>
    </source>
</evidence>
<evidence type="ECO:0000259" key="8">
    <source>
        <dbReference type="Pfam" id="PF05140"/>
    </source>
</evidence>
<evidence type="ECO:0000256" key="3">
    <source>
        <dbReference type="ARBA" id="ARBA00022748"/>
    </source>
</evidence>
<feature type="region of interest" description="Disordered" evidence="6">
    <location>
        <begin position="516"/>
        <end position="549"/>
    </location>
</feature>
<evidence type="ECO:0000256" key="4">
    <source>
        <dbReference type="ARBA" id="ARBA00022989"/>
    </source>
</evidence>
<gene>
    <name evidence="9" type="ORF">ACFP57_05260</name>
</gene>